<proteinExistence type="predicted"/>
<organism evidence="1 2">
    <name type="scientific">Phytohabitans kaempferiae</name>
    <dbReference type="NCBI Taxonomy" id="1620943"/>
    <lineage>
        <taxon>Bacteria</taxon>
        <taxon>Bacillati</taxon>
        <taxon>Actinomycetota</taxon>
        <taxon>Actinomycetes</taxon>
        <taxon>Micromonosporales</taxon>
        <taxon>Micromonosporaceae</taxon>
    </lineage>
</organism>
<keyword evidence="2" id="KW-1185">Reference proteome</keyword>
<gene>
    <name evidence="1" type="ORF">ACFFIA_30775</name>
</gene>
<reference evidence="1 2" key="1">
    <citation type="submission" date="2024-09" db="EMBL/GenBank/DDBJ databases">
        <authorList>
            <person name="Sun Q."/>
            <person name="Mori K."/>
        </authorList>
    </citation>
    <scope>NUCLEOTIDE SEQUENCE [LARGE SCALE GENOMIC DNA]</scope>
    <source>
        <strain evidence="1 2">TBRC 3947</strain>
    </source>
</reference>
<dbReference type="EMBL" id="JBHLUH010000064">
    <property type="protein sequence ID" value="MFC0532044.1"/>
    <property type="molecule type" value="Genomic_DNA"/>
</dbReference>
<name>A0ABV6MBS9_9ACTN</name>
<evidence type="ECO:0000313" key="2">
    <source>
        <dbReference type="Proteomes" id="UP001589867"/>
    </source>
</evidence>
<accession>A0ABV6MBS9</accession>
<protein>
    <submittedName>
        <fullName evidence="1">Uncharacterized protein</fullName>
    </submittedName>
</protein>
<dbReference type="Proteomes" id="UP001589867">
    <property type="component" value="Unassembled WGS sequence"/>
</dbReference>
<comment type="caution">
    <text evidence="1">The sequence shown here is derived from an EMBL/GenBank/DDBJ whole genome shotgun (WGS) entry which is preliminary data.</text>
</comment>
<evidence type="ECO:0000313" key="1">
    <source>
        <dbReference type="EMBL" id="MFC0532044.1"/>
    </source>
</evidence>
<sequence length="1064" mass="116871">MLGEYRQVEQAPFGPKERQVHRLLGLLGRGPAAQYADAIRILRGVSPLETSSHVVAHMAREIESAVRKILAELIPRAEWAKLEATKKQGQRDPSMSLVVDAIWSALGLDGGDPVREMWKSGRWHKAAHRRGLLPPRPADNELVDRWNNLGAVLWKVLGGYEAMFVRALPAIDELAVADPVTKDHVSRLMNQVPNSVPALSRFFERATPAWFEPLREAGYFASPQRLQADPDGAISYQPWPPGRYLTRIARDRSRSQAVIDVVLALDTDNPEAAETVADVALAVPAAMAARLAFKIALLLRSSVQWRLPSKAVKLLPVLVAGGQSEAAAALLAALLPAPTRRGRRSGHLPRDVVTHLFPELGMPGVAAIAGRLAEQPENPLDDLAQSEVWWPVIDSSDVLDARDQLVTTLRDAALSVAADSGAADVVRVLKAHPDSVFHRLALHVLLRFPEPTLVATALVDAEAFHDIERFVEYGELLRAHFAELSRADQNLLLDFVDQGPQHTNDPAAVERWRHRQFARFGDALPQRYQAERAALVKNLGEPGATFNRAGTGERSDLLALSSAPLPALDTMSDDDLIAYLAAWVPTGKWEDPNIDDAQREIAAAAERDPRRFAALAPRFITLDTVYAASLFAGLRQAIAVPAEPDGDATPRFDWQPVLEFGASVMSEPRRLPDRPGYRDSHRDTFWAWARRNLAGLLAVGVQRELPEALLDQALELIIQLFHEPDPIIRDDGSGEDSHPASDVRHEAFGALLRYAVRRHDPAAPALPQAVRQVLDQHLDPDVDPSPSIRAFYGGNVNLLARLDASWTHQRIRQIFIHTTEPGIASAAWNAYLRSSGPAEVTAHLLRALYEQHLTTVTESQEVNTDPDRPEDRLIQHLAILYQHGAMPLDSAPFATFLDHAALPMRARLIEVIGEQLPMHQRIERAQAGRLQALWTRQFDIARRAGGDLAEIAGFGLWFSSGALPDEWALRQLNYALAAGATLTSCYDIAVRLAALPPECLPQAVAAMALLIDAPDEPWFITGATDEIAAVLQNGLHSANPSTQQLASHTASRLVARGHASFTEL</sequence>
<dbReference type="RefSeq" id="WP_377257515.1">
    <property type="nucleotide sequence ID" value="NZ_JBHLUH010000064.1"/>
</dbReference>